<feature type="transmembrane region" description="Helical" evidence="4">
    <location>
        <begin position="109"/>
        <end position="126"/>
    </location>
</feature>
<dbReference type="Proteomes" id="UP001497383">
    <property type="component" value="Chromosome 1"/>
</dbReference>
<dbReference type="PANTHER" id="PTHR12483">
    <property type="entry name" value="SOLUTE CARRIER FAMILY 31 COPPER TRANSPORTERS"/>
    <property type="match status" value="1"/>
</dbReference>
<feature type="transmembrane region" description="Helical" evidence="4">
    <location>
        <begin position="57"/>
        <end position="77"/>
    </location>
</feature>
<organism evidence="5 6">
    <name type="scientific">Lodderomyces beijingensis</name>
    <dbReference type="NCBI Taxonomy" id="1775926"/>
    <lineage>
        <taxon>Eukaryota</taxon>
        <taxon>Fungi</taxon>
        <taxon>Dikarya</taxon>
        <taxon>Ascomycota</taxon>
        <taxon>Saccharomycotina</taxon>
        <taxon>Pichiomycetes</taxon>
        <taxon>Debaryomycetaceae</taxon>
        <taxon>Candida/Lodderomyces clade</taxon>
        <taxon>Lodderomyces</taxon>
    </lineage>
</organism>
<evidence type="ECO:0000256" key="1">
    <source>
        <dbReference type="ARBA" id="ARBA00022692"/>
    </source>
</evidence>
<evidence type="ECO:0000256" key="2">
    <source>
        <dbReference type="ARBA" id="ARBA00022989"/>
    </source>
</evidence>
<gene>
    <name evidence="5" type="ORF">LODBEIA_P04010</name>
</gene>
<accession>A0ABP0ZDD2</accession>
<keyword evidence="2 4" id="KW-1133">Transmembrane helix</keyword>
<name>A0ABP0ZDD2_9ASCO</name>
<keyword evidence="6" id="KW-1185">Reference proteome</keyword>
<keyword evidence="4" id="KW-0406">Ion transport</keyword>
<evidence type="ECO:0000256" key="3">
    <source>
        <dbReference type="ARBA" id="ARBA00023136"/>
    </source>
</evidence>
<sequence length="164" mass="18892">MSQHVLETLSVKGDMPGHTMPGHDMPMPEDRCSMNMLFTWNWKNTCVVFKWWHIKTFYGFLISLVVVVLLGMGYEFIKAQFSKWERATATMTTSGLSSTQQKRFQLQRALVYGVQVFYSFWLMLVFMTYNGWFMLAVALGAAMGNYWFGTLAGMDTTSRTMACH</sequence>
<dbReference type="EMBL" id="OZ022405">
    <property type="protein sequence ID" value="CAK9435674.1"/>
    <property type="molecule type" value="Genomic_DNA"/>
</dbReference>
<dbReference type="InterPro" id="IPR007274">
    <property type="entry name" value="Cop_transporter"/>
</dbReference>
<dbReference type="RefSeq" id="XP_066827339.1">
    <property type="nucleotide sequence ID" value="XM_066974184.1"/>
</dbReference>
<proteinExistence type="inferred from homology"/>
<evidence type="ECO:0000313" key="5">
    <source>
        <dbReference type="EMBL" id="CAK9435674.1"/>
    </source>
</evidence>
<keyword evidence="4" id="KW-0187">Copper transport</keyword>
<keyword evidence="4" id="KW-0813">Transport</keyword>
<comment type="subcellular location">
    <subcellularLocation>
        <location evidence="4">Membrane</location>
        <topology evidence="4">Multi-pass membrane protein</topology>
    </subcellularLocation>
</comment>
<evidence type="ECO:0000313" key="6">
    <source>
        <dbReference type="Proteomes" id="UP001497383"/>
    </source>
</evidence>
<reference evidence="5 6" key="1">
    <citation type="submission" date="2024-03" db="EMBL/GenBank/DDBJ databases">
        <authorList>
            <person name="Brejova B."/>
        </authorList>
    </citation>
    <scope>NUCLEOTIDE SEQUENCE [LARGE SCALE GENOMIC DNA]</scope>
    <source>
        <strain evidence="5 6">CBS 14171</strain>
    </source>
</reference>
<dbReference type="GeneID" id="92205597"/>
<comment type="similarity">
    <text evidence="4">Belongs to the copper transporter (Ctr) (TC 1.A.56) family. SLC31A subfamily.</text>
</comment>
<keyword evidence="3 4" id="KW-0472">Membrane</keyword>
<keyword evidence="1 4" id="KW-0812">Transmembrane</keyword>
<evidence type="ECO:0000256" key="4">
    <source>
        <dbReference type="RuleBase" id="RU367022"/>
    </source>
</evidence>
<protein>
    <recommendedName>
        <fullName evidence="4">Copper transport protein</fullName>
    </recommendedName>
</protein>
<keyword evidence="4" id="KW-0186">Copper</keyword>
<dbReference type="Pfam" id="PF04145">
    <property type="entry name" value="Ctr"/>
    <property type="match status" value="1"/>
</dbReference>
<feature type="transmembrane region" description="Helical" evidence="4">
    <location>
        <begin position="132"/>
        <end position="152"/>
    </location>
</feature>
<dbReference type="PANTHER" id="PTHR12483:SF115">
    <property type="entry name" value="COPPER TRANSPORT PROTEIN"/>
    <property type="match status" value="1"/>
</dbReference>